<reference evidence="9 10" key="1">
    <citation type="submission" date="2019-10" db="EMBL/GenBank/DDBJ databases">
        <title>Georgenia wutianyii sp. nov. and Georgenia yuyongxinii sp. nov. isolated from plateau pika (Ochotona curzoniae) in the Qinghai-Tibet plateau of China.</title>
        <authorList>
            <person name="Tian Z."/>
        </authorList>
    </citation>
    <scope>NUCLEOTIDE SEQUENCE [LARGE SCALE GENOMIC DNA]</scope>
    <source>
        <strain evidence="9 10">JCM 19765</strain>
    </source>
</reference>
<feature type="domain" description="Solute-binding protein family 3/N-terminal" evidence="7">
    <location>
        <begin position="41"/>
        <end position="266"/>
    </location>
</feature>
<dbReference type="OrthoDB" id="9768183at2"/>
<dbReference type="PANTHER" id="PTHR35936:SF19">
    <property type="entry name" value="AMINO-ACID-BINDING PROTEIN YXEM-RELATED"/>
    <property type="match status" value="1"/>
</dbReference>
<feature type="domain" description="Ionotropic glutamate receptor C-terminal" evidence="8">
    <location>
        <begin position="41"/>
        <end position="265"/>
    </location>
</feature>
<dbReference type="PROSITE" id="PS01039">
    <property type="entry name" value="SBP_BACTERIAL_3"/>
    <property type="match status" value="1"/>
</dbReference>
<dbReference type="SMART" id="SM00062">
    <property type="entry name" value="PBPb"/>
    <property type="match status" value="1"/>
</dbReference>
<dbReference type="PROSITE" id="PS51257">
    <property type="entry name" value="PROKAR_LIPOPROTEIN"/>
    <property type="match status" value="1"/>
</dbReference>
<feature type="signal peptide" evidence="6">
    <location>
        <begin position="1"/>
        <end position="19"/>
    </location>
</feature>
<sequence length="277" mass="29597">MNRKTTVAVAAAALATVLAACSGTATDDETTAAAGGEESRTLRVGSTGQSYPNSFQEDGELIGFDVEVIETAAANLGWDVEWTNTDFAGLMGQLEAGRLDTVANAVAITEERSEIYDFTEPYAYYGAQIVTNEANDDINELEDLAGRTVAGVLGSNNTAHLERWAEESGTGVEVRTYETRDGATQDVINNRVDGYINSRPVLLAEIERTDAPLKMVGDPIAYEGVGFPLAKTDEGAELHAALTEQVGVLREDGTLAELSEKYFGEDITSEPAELTEQ</sequence>
<dbReference type="AlphaFoldDB" id="A0A6N7ERF0"/>
<comment type="caution">
    <text evidence="9">The sequence shown here is derived from an EMBL/GenBank/DDBJ whole genome shotgun (WGS) entry which is preliminary data.</text>
</comment>
<accession>A0A6N7ERF0</accession>
<keyword evidence="3 6" id="KW-0732">Signal</keyword>
<dbReference type="RefSeq" id="WP_152193939.1">
    <property type="nucleotide sequence ID" value="NZ_VUKD01000001.1"/>
</dbReference>
<dbReference type="InterPro" id="IPR001320">
    <property type="entry name" value="Iontro_rcpt_C"/>
</dbReference>
<dbReference type="PANTHER" id="PTHR35936">
    <property type="entry name" value="MEMBRANE-BOUND LYTIC MUREIN TRANSGLYCOSYLASE F"/>
    <property type="match status" value="1"/>
</dbReference>
<keyword evidence="10" id="KW-1185">Reference proteome</keyword>
<evidence type="ECO:0000313" key="9">
    <source>
        <dbReference type="EMBL" id="MPV39115.1"/>
    </source>
</evidence>
<comment type="subcellular location">
    <subcellularLocation>
        <location evidence="1">Cell envelope</location>
    </subcellularLocation>
</comment>
<dbReference type="GO" id="GO:0016020">
    <property type="term" value="C:membrane"/>
    <property type="evidence" value="ECO:0007669"/>
    <property type="project" value="InterPro"/>
</dbReference>
<evidence type="ECO:0000313" key="10">
    <source>
        <dbReference type="Proteomes" id="UP000437709"/>
    </source>
</evidence>
<dbReference type="Proteomes" id="UP000437709">
    <property type="component" value="Unassembled WGS sequence"/>
</dbReference>
<evidence type="ECO:0000256" key="2">
    <source>
        <dbReference type="ARBA" id="ARBA00010333"/>
    </source>
</evidence>
<dbReference type="Pfam" id="PF00497">
    <property type="entry name" value="SBP_bac_3"/>
    <property type="match status" value="1"/>
</dbReference>
<dbReference type="GO" id="GO:0030313">
    <property type="term" value="C:cell envelope"/>
    <property type="evidence" value="ECO:0007669"/>
    <property type="project" value="UniProtKB-SubCell"/>
</dbReference>
<evidence type="ECO:0000256" key="1">
    <source>
        <dbReference type="ARBA" id="ARBA00004196"/>
    </source>
</evidence>
<dbReference type="SMART" id="SM00079">
    <property type="entry name" value="PBPe"/>
    <property type="match status" value="1"/>
</dbReference>
<gene>
    <name evidence="9" type="ORF">GB881_19100</name>
</gene>
<organism evidence="9 10">
    <name type="scientific">Georgenia subflava</name>
    <dbReference type="NCBI Taxonomy" id="1622177"/>
    <lineage>
        <taxon>Bacteria</taxon>
        <taxon>Bacillati</taxon>
        <taxon>Actinomycetota</taxon>
        <taxon>Actinomycetes</taxon>
        <taxon>Micrococcales</taxon>
        <taxon>Bogoriellaceae</taxon>
        <taxon>Georgenia</taxon>
    </lineage>
</organism>
<name>A0A6N7ERF0_9MICO</name>
<dbReference type="InterPro" id="IPR001638">
    <property type="entry name" value="Solute-binding_3/MltF_N"/>
</dbReference>
<dbReference type="GO" id="GO:0015276">
    <property type="term" value="F:ligand-gated monoatomic ion channel activity"/>
    <property type="evidence" value="ECO:0007669"/>
    <property type="project" value="InterPro"/>
</dbReference>
<evidence type="ECO:0000256" key="5">
    <source>
        <dbReference type="SAM" id="MobiDB-lite"/>
    </source>
</evidence>
<evidence type="ECO:0000256" key="4">
    <source>
        <dbReference type="RuleBase" id="RU003744"/>
    </source>
</evidence>
<dbReference type="Gene3D" id="3.40.190.10">
    <property type="entry name" value="Periplasmic binding protein-like II"/>
    <property type="match status" value="2"/>
</dbReference>
<dbReference type="InterPro" id="IPR018313">
    <property type="entry name" value="SBP_3_CS"/>
</dbReference>
<evidence type="ECO:0000259" key="7">
    <source>
        <dbReference type="SMART" id="SM00062"/>
    </source>
</evidence>
<feature type="chain" id="PRO_5038708755" evidence="6">
    <location>
        <begin position="20"/>
        <end position="277"/>
    </location>
</feature>
<evidence type="ECO:0000259" key="8">
    <source>
        <dbReference type="SMART" id="SM00079"/>
    </source>
</evidence>
<proteinExistence type="inferred from homology"/>
<protein>
    <submittedName>
        <fullName evidence="9">Transporter substrate-binding domain-containing protein</fullName>
    </submittedName>
</protein>
<dbReference type="EMBL" id="WHPC01000162">
    <property type="protein sequence ID" value="MPV39115.1"/>
    <property type="molecule type" value="Genomic_DNA"/>
</dbReference>
<evidence type="ECO:0000256" key="6">
    <source>
        <dbReference type="SAM" id="SignalP"/>
    </source>
</evidence>
<evidence type="ECO:0000256" key="3">
    <source>
        <dbReference type="ARBA" id="ARBA00022729"/>
    </source>
</evidence>
<comment type="similarity">
    <text evidence="2 4">Belongs to the bacterial solute-binding protein 3 family.</text>
</comment>
<feature type="region of interest" description="Disordered" evidence="5">
    <location>
        <begin position="28"/>
        <end position="50"/>
    </location>
</feature>
<dbReference type="SUPFAM" id="SSF53850">
    <property type="entry name" value="Periplasmic binding protein-like II"/>
    <property type="match status" value="1"/>
</dbReference>